<dbReference type="Proteomes" id="UP000054549">
    <property type="component" value="Unassembled WGS sequence"/>
</dbReference>
<sequence>MVYRGNSAVIVLNCIFVIDSSTSYIMLIITVFLLRFAPVRTKQICEATSLLYDGQYTLVCIPMYL</sequence>
<evidence type="ECO:0000313" key="2">
    <source>
        <dbReference type="EMBL" id="KIL68441.1"/>
    </source>
</evidence>
<evidence type="ECO:0000313" key="3">
    <source>
        <dbReference type="Proteomes" id="UP000054549"/>
    </source>
</evidence>
<keyword evidence="1" id="KW-1133">Transmembrane helix</keyword>
<organism evidence="2 3">
    <name type="scientific">Amanita muscaria (strain Koide BX008)</name>
    <dbReference type="NCBI Taxonomy" id="946122"/>
    <lineage>
        <taxon>Eukaryota</taxon>
        <taxon>Fungi</taxon>
        <taxon>Dikarya</taxon>
        <taxon>Basidiomycota</taxon>
        <taxon>Agaricomycotina</taxon>
        <taxon>Agaricomycetes</taxon>
        <taxon>Agaricomycetidae</taxon>
        <taxon>Agaricales</taxon>
        <taxon>Pluteineae</taxon>
        <taxon>Amanitaceae</taxon>
        <taxon>Amanita</taxon>
    </lineage>
</organism>
<keyword evidence="3" id="KW-1185">Reference proteome</keyword>
<feature type="non-terminal residue" evidence="2">
    <location>
        <position position="65"/>
    </location>
</feature>
<accession>A0A0C2XG72</accession>
<dbReference type="EMBL" id="KN818228">
    <property type="protein sequence ID" value="KIL68441.1"/>
    <property type="molecule type" value="Genomic_DNA"/>
</dbReference>
<proteinExistence type="predicted"/>
<reference evidence="2 3" key="1">
    <citation type="submission" date="2014-04" db="EMBL/GenBank/DDBJ databases">
        <title>Evolutionary Origins and Diversification of the Mycorrhizal Mutualists.</title>
        <authorList>
            <consortium name="DOE Joint Genome Institute"/>
            <consortium name="Mycorrhizal Genomics Consortium"/>
            <person name="Kohler A."/>
            <person name="Kuo A."/>
            <person name="Nagy L.G."/>
            <person name="Floudas D."/>
            <person name="Copeland A."/>
            <person name="Barry K.W."/>
            <person name="Cichocki N."/>
            <person name="Veneault-Fourrey C."/>
            <person name="LaButti K."/>
            <person name="Lindquist E.A."/>
            <person name="Lipzen A."/>
            <person name="Lundell T."/>
            <person name="Morin E."/>
            <person name="Murat C."/>
            <person name="Riley R."/>
            <person name="Ohm R."/>
            <person name="Sun H."/>
            <person name="Tunlid A."/>
            <person name="Henrissat B."/>
            <person name="Grigoriev I.V."/>
            <person name="Hibbett D.S."/>
            <person name="Martin F."/>
        </authorList>
    </citation>
    <scope>NUCLEOTIDE SEQUENCE [LARGE SCALE GENOMIC DNA]</scope>
    <source>
        <strain evidence="2 3">Koide BX008</strain>
    </source>
</reference>
<dbReference type="HOGENOM" id="CLU_2855734_0_0_1"/>
<evidence type="ECO:0000256" key="1">
    <source>
        <dbReference type="SAM" id="Phobius"/>
    </source>
</evidence>
<dbReference type="AlphaFoldDB" id="A0A0C2XG72"/>
<feature type="transmembrane region" description="Helical" evidence="1">
    <location>
        <begin position="6"/>
        <end position="34"/>
    </location>
</feature>
<dbReference type="OrthoDB" id="2668396at2759"/>
<keyword evidence="1" id="KW-0812">Transmembrane</keyword>
<protein>
    <submittedName>
        <fullName evidence="2">Uncharacterized protein</fullName>
    </submittedName>
</protein>
<dbReference type="InParanoid" id="A0A0C2XG72"/>
<keyword evidence="1" id="KW-0472">Membrane</keyword>
<gene>
    <name evidence="2" type="ORF">M378DRAFT_158238</name>
</gene>
<name>A0A0C2XG72_AMAMK</name>